<feature type="transmembrane region" description="Helical" evidence="6">
    <location>
        <begin position="117"/>
        <end position="134"/>
    </location>
</feature>
<dbReference type="SUPFAM" id="SSF103481">
    <property type="entry name" value="Multidrug resistance efflux transporter EmrE"/>
    <property type="match status" value="2"/>
</dbReference>
<dbReference type="Pfam" id="PF00892">
    <property type="entry name" value="EamA"/>
    <property type="match status" value="2"/>
</dbReference>
<feature type="transmembrane region" description="Helical" evidence="6">
    <location>
        <begin position="58"/>
        <end position="80"/>
    </location>
</feature>
<evidence type="ECO:0000256" key="4">
    <source>
        <dbReference type="ARBA" id="ARBA00022989"/>
    </source>
</evidence>
<comment type="subcellular location">
    <subcellularLocation>
        <location evidence="1">Membrane</location>
        <topology evidence="1">Multi-pass membrane protein</topology>
    </subcellularLocation>
</comment>
<comment type="caution">
    <text evidence="8">The sequence shown here is derived from an EMBL/GenBank/DDBJ whole genome shotgun (WGS) entry which is preliminary data.</text>
</comment>
<feature type="transmembrane region" description="Helical" evidence="6">
    <location>
        <begin position="263"/>
        <end position="280"/>
    </location>
</feature>
<dbReference type="AlphaFoldDB" id="A0A8J7H4D2"/>
<feature type="domain" description="EamA" evidence="7">
    <location>
        <begin position="144"/>
        <end position="277"/>
    </location>
</feature>
<dbReference type="RefSeq" id="WP_197007673.1">
    <property type="nucleotide sequence ID" value="NZ_BONS01000030.1"/>
</dbReference>
<dbReference type="InterPro" id="IPR037185">
    <property type="entry name" value="EmrE-like"/>
</dbReference>
<dbReference type="InterPro" id="IPR050638">
    <property type="entry name" value="AA-Vitamin_Transporters"/>
</dbReference>
<evidence type="ECO:0000313" key="9">
    <source>
        <dbReference type="Proteomes" id="UP000622552"/>
    </source>
</evidence>
<feature type="transmembrane region" description="Helical" evidence="6">
    <location>
        <begin position="140"/>
        <end position="159"/>
    </location>
</feature>
<feature type="transmembrane region" description="Helical" evidence="6">
    <location>
        <begin position="236"/>
        <end position="257"/>
    </location>
</feature>
<keyword evidence="4 6" id="KW-1133">Transmembrane helix</keyword>
<evidence type="ECO:0000313" key="8">
    <source>
        <dbReference type="EMBL" id="MBG6141223.1"/>
    </source>
</evidence>
<evidence type="ECO:0000256" key="2">
    <source>
        <dbReference type="ARBA" id="ARBA00007362"/>
    </source>
</evidence>
<evidence type="ECO:0000256" key="6">
    <source>
        <dbReference type="SAM" id="Phobius"/>
    </source>
</evidence>
<dbReference type="GO" id="GO:0016020">
    <property type="term" value="C:membrane"/>
    <property type="evidence" value="ECO:0007669"/>
    <property type="project" value="UniProtKB-SubCell"/>
</dbReference>
<keyword evidence="5 6" id="KW-0472">Membrane</keyword>
<gene>
    <name evidence="8" type="ORF">IW245_007417</name>
</gene>
<dbReference type="PANTHER" id="PTHR32322">
    <property type="entry name" value="INNER MEMBRANE TRANSPORTER"/>
    <property type="match status" value="1"/>
</dbReference>
<feature type="transmembrane region" description="Helical" evidence="6">
    <location>
        <begin position="171"/>
        <end position="190"/>
    </location>
</feature>
<feature type="transmembrane region" description="Helical" evidence="6">
    <location>
        <begin position="210"/>
        <end position="229"/>
    </location>
</feature>
<protein>
    <submittedName>
        <fullName evidence="8">O-acetylserine/cysteine efflux transporter</fullName>
    </submittedName>
</protein>
<comment type="similarity">
    <text evidence="2">Belongs to the EamA transporter family.</text>
</comment>
<evidence type="ECO:0000256" key="1">
    <source>
        <dbReference type="ARBA" id="ARBA00004141"/>
    </source>
</evidence>
<dbReference type="PANTHER" id="PTHR32322:SF9">
    <property type="entry name" value="AMINO-ACID METABOLITE EFFLUX PUMP-RELATED"/>
    <property type="match status" value="1"/>
</dbReference>
<dbReference type="InterPro" id="IPR000620">
    <property type="entry name" value="EamA_dom"/>
</dbReference>
<keyword evidence="3 6" id="KW-0812">Transmembrane</keyword>
<name>A0A8J7H4D2_9ACTN</name>
<feature type="transmembrane region" description="Helical" evidence="6">
    <location>
        <begin position="86"/>
        <end position="108"/>
    </location>
</feature>
<accession>A0A8J7H4D2</accession>
<sequence length="322" mass="33343">MRPRDLVLALLVAAVWGANFVFLHIGLETIPPLLFNALRFGLAAFPAILFLGRPRVAWRWVIAVGLVLGVVKYSLLLWSIHAGMPAGLSSVLLQSAAGFTLVFGFVALGERPRRRQLVGLAVAACGIVVVGLRIGGDLPLGAFTLLIGAAAAWGVSNVLTRRAAAPDALRFMVWVSAVATGPLLVLSLVFEGPSRDLAALRGIGWPEAGAVFWGAVVSTLFGFGVWGALMRRYNAATVSSFALLVPFFGLGFAALALHERPHPTDLVGAVLVVGGVLWGARAVRTSPATTTTASPAGATTGSPTAPAVTPLTVGAVQSSSGR</sequence>
<feature type="transmembrane region" description="Helical" evidence="6">
    <location>
        <begin position="33"/>
        <end position="51"/>
    </location>
</feature>
<evidence type="ECO:0000256" key="3">
    <source>
        <dbReference type="ARBA" id="ARBA00022692"/>
    </source>
</evidence>
<evidence type="ECO:0000256" key="5">
    <source>
        <dbReference type="ARBA" id="ARBA00023136"/>
    </source>
</evidence>
<proteinExistence type="inferred from homology"/>
<organism evidence="8 9">
    <name type="scientific">Longispora fulva</name>
    <dbReference type="NCBI Taxonomy" id="619741"/>
    <lineage>
        <taxon>Bacteria</taxon>
        <taxon>Bacillati</taxon>
        <taxon>Actinomycetota</taxon>
        <taxon>Actinomycetes</taxon>
        <taxon>Micromonosporales</taxon>
        <taxon>Micromonosporaceae</taxon>
        <taxon>Longispora</taxon>
    </lineage>
</organism>
<feature type="domain" description="EamA" evidence="7">
    <location>
        <begin position="7"/>
        <end position="130"/>
    </location>
</feature>
<dbReference type="EMBL" id="JADOUF010000001">
    <property type="protein sequence ID" value="MBG6141223.1"/>
    <property type="molecule type" value="Genomic_DNA"/>
</dbReference>
<evidence type="ECO:0000259" key="7">
    <source>
        <dbReference type="Pfam" id="PF00892"/>
    </source>
</evidence>
<dbReference type="Proteomes" id="UP000622552">
    <property type="component" value="Unassembled WGS sequence"/>
</dbReference>
<keyword evidence="9" id="KW-1185">Reference proteome</keyword>
<reference evidence="8" key="1">
    <citation type="submission" date="2020-11" db="EMBL/GenBank/DDBJ databases">
        <title>Sequencing the genomes of 1000 actinobacteria strains.</title>
        <authorList>
            <person name="Klenk H.-P."/>
        </authorList>
    </citation>
    <scope>NUCLEOTIDE SEQUENCE</scope>
    <source>
        <strain evidence="8">DSM 45356</strain>
    </source>
</reference>